<comment type="catalytic activity">
    <reaction evidence="1 7">
        <text>dTDP-alpha-D-glucose = dTDP-4-dehydro-6-deoxy-alpha-D-glucose + H2O</text>
        <dbReference type="Rhea" id="RHEA:17221"/>
        <dbReference type="ChEBI" id="CHEBI:15377"/>
        <dbReference type="ChEBI" id="CHEBI:57477"/>
        <dbReference type="ChEBI" id="CHEBI:57649"/>
        <dbReference type="EC" id="4.2.1.46"/>
    </reaction>
</comment>
<feature type="domain" description="NAD(P)-binding" evidence="8">
    <location>
        <begin position="4"/>
        <end position="296"/>
    </location>
</feature>
<comment type="similarity">
    <text evidence="3 7">Belongs to the NAD(P)-dependent epimerase/dehydratase family. dTDP-glucose dehydratase subfamily.</text>
</comment>
<gene>
    <name evidence="9" type="ORF">AVDCRST_MAG43-1085</name>
</gene>
<organism evidence="9">
    <name type="scientific">uncultured Thermomicrobiales bacterium</name>
    <dbReference type="NCBI Taxonomy" id="1645740"/>
    <lineage>
        <taxon>Bacteria</taxon>
        <taxon>Pseudomonadati</taxon>
        <taxon>Thermomicrobiota</taxon>
        <taxon>Thermomicrobia</taxon>
        <taxon>Thermomicrobiales</taxon>
        <taxon>environmental samples</taxon>
    </lineage>
</organism>
<evidence type="ECO:0000256" key="5">
    <source>
        <dbReference type="ARBA" id="ARBA00023027"/>
    </source>
</evidence>
<dbReference type="InterPro" id="IPR016040">
    <property type="entry name" value="NAD(P)-bd_dom"/>
</dbReference>
<dbReference type="GO" id="GO:0008460">
    <property type="term" value="F:dTDP-glucose 4,6-dehydratase activity"/>
    <property type="evidence" value="ECO:0007669"/>
    <property type="project" value="UniProtKB-EC"/>
</dbReference>
<reference evidence="9" key="1">
    <citation type="submission" date="2020-02" db="EMBL/GenBank/DDBJ databases">
        <authorList>
            <person name="Meier V. D."/>
        </authorList>
    </citation>
    <scope>NUCLEOTIDE SEQUENCE</scope>
    <source>
        <strain evidence="9">AVDCRST_MAG43</strain>
    </source>
</reference>
<dbReference type="AlphaFoldDB" id="A0A6J4UMK1"/>
<dbReference type="PANTHER" id="PTHR43000">
    <property type="entry name" value="DTDP-D-GLUCOSE 4,6-DEHYDRATASE-RELATED"/>
    <property type="match status" value="1"/>
</dbReference>
<dbReference type="CDD" id="cd05246">
    <property type="entry name" value="dTDP_GD_SDR_e"/>
    <property type="match status" value="1"/>
</dbReference>
<dbReference type="InterPro" id="IPR005888">
    <property type="entry name" value="dTDP_Gluc_deHydtase"/>
</dbReference>
<keyword evidence="5" id="KW-0520">NAD</keyword>
<sequence length="344" mass="38452">MKILVTGGAGFIGSTFVRLVLDQYPDDEVTTLDALTYAGNPANLLGLEAYGRHTFVQGDIADAALADELVERHDAVVNFAAETHVDRSLLDPGVFLRANVHGVYVLLDAVRRHGKRMLQVSTDEVYGDIPPGKHSFESDAVNPRSPYSAAKAGGELFCRSFFVSYGTDVVITRGSNTIGPRQYPEKLIPLFITNALRNEPLPVYGDGMQIRDWLHAEDHAAGIDRVLRRGRSGEIYNIGAGNETANIDVVRELVRYLGKDESLLTFVPDRPGHDRRYAVDTSKIQEELGWEPSRSFYTQSLHDTIDWYVQNPEWWKAIRDGSAEFERYYQQQYGWRLAAAGQAS</sequence>
<proteinExistence type="inferred from homology"/>
<name>A0A6J4UMK1_9BACT</name>
<accession>A0A6J4UMK1</accession>
<evidence type="ECO:0000256" key="7">
    <source>
        <dbReference type="RuleBase" id="RU004473"/>
    </source>
</evidence>
<evidence type="ECO:0000256" key="3">
    <source>
        <dbReference type="ARBA" id="ARBA00008178"/>
    </source>
</evidence>
<evidence type="ECO:0000256" key="4">
    <source>
        <dbReference type="ARBA" id="ARBA00011990"/>
    </source>
</evidence>
<evidence type="ECO:0000313" key="9">
    <source>
        <dbReference type="EMBL" id="CAA9551406.1"/>
    </source>
</evidence>
<dbReference type="Gene3D" id="3.90.25.10">
    <property type="entry name" value="UDP-galactose 4-epimerase, domain 1"/>
    <property type="match status" value="1"/>
</dbReference>
<keyword evidence="6 7" id="KW-0456">Lyase</keyword>
<dbReference type="SUPFAM" id="SSF51735">
    <property type="entry name" value="NAD(P)-binding Rossmann-fold domains"/>
    <property type="match status" value="1"/>
</dbReference>
<dbReference type="EMBL" id="CADCWI010000056">
    <property type="protein sequence ID" value="CAA9551406.1"/>
    <property type="molecule type" value="Genomic_DNA"/>
</dbReference>
<dbReference type="InterPro" id="IPR036291">
    <property type="entry name" value="NAD(P)-bd_dom_sf"/>
</dbReference>
<dbReference type="Gene3D" id="3.40.50.720">
    <property type="entry name" value="NAD(P)-binding Rossmann-like Domain"/>
    <property type="match status" value="1"/>
</dbReference>
<comment type="cofactor">
    <cofactor evidence="2 7">
        <name>NAD(+)</name>
        <dbReference type="ChEBI" id="CHEBI:57540"/>
    </cofactor>
</comment>
<evidence type="ECO:0000256" key="1">
    <source>
        <dbReference type="ARBA" id="ARBA00001539"/>
    </source>
</evidence>
<evidence type="ECO:0000259" key="8">
    <source>
        <dbReference type="Pfam" id="PF16363"/>
    </source>
</evidence>
<dbReference type="GO" id="GO:0009225">
    <property type="term" value="P:nucleotide-sugar metabolic process"/>
    <property type="evidence" value="ECO:0007669"/>
    <property type="project" value="InterPro"/>
</dbReference>
<evidence type="ECO:0000256" key="6">
    <source>
        <dbReference type="ARBA" id="ARBA00023239"/>
    </source>
</evidence>
<dbReference type="EC" id="4.2.1.46" evidence="4 7"/>
<evidence type="ECO:0000256" key="2">
    <source>
        <dbReference type="ARBA" id="ARBA00001911"/>
    </source>
</evidence>
<protein>
    <recommendedName>
        <fullName evidence="4 7">dTDP-glucose 4,6-dehydratase</fullName>
        <ecNumber evidence="4 7">4.2.1.46</ecNumber>
    </recommendedName>
</protein>
<dbReference type="Pfam" id="PF16363">
    <property type="entry name" value="GDP_Man_Dehyd"/>
    <property type="match status" value="1"/>
</dbReference>
<dbReference type="NCBIfam" id="TIGR01181">
    <property type="entry name" value="dTDP_gluc_dehyt"/>
    <property type="match status" value="1"/>
</dbReference>